<sequence>MSDNAEVPLRELNQQTSRVLARVAAGETVTITKDGVPIGDIVPRGALTGRPAYPFRTDPMGDLDLPDLGGPVLDDDEIEAALRGMGTAADDAGTDD</sequence>
<evidence type="ECO:0000313" key="3">
    <source>
        <dbReference type="Proteomes" id="UP001230328"/>
    </source>
</evidence>
<dbReference type="RefSeq" id="WP_307525006.1">
    <property type="nucleotide sequence ID" value="NZ_JAUSZI010000002.1"/>
</dbReference>
<name>A0ABU0T1L4_9ACTN</name>
<accession>A0ABU0T1L4</accession>
<reference evidence="2 3" key="1">
    <citation type="submission" date="2023-07" db="EMBL/GenBank/DDBJ databases">
        <title>Comparative genomics of wheat-associated soil bacteria to identify genetic determinants of phenazine resistance.</title>
        <authorList>
            <person name="Mouncey N."/>
        </authorList>
    </citation>
    <scope>NUCLEOTIDE SEQUENCE [LARGE SCALE GENOMIC DNA]</scope>
    <source>
        <strain evidence="2 3">V2I4</strain>
    </source>
</reference>
<dbReference type="InterPro" id="IPR036165">
    <property type="entry name" value="YefM-like_sf"/>
</dbReference>
<dbReference type="NCBIfam" id="TIGR01552">
    <property type="entry name" value="phd_fam"/>
    <property type="match status" value="1"/>
</dbReference>
<evidence type="ECO:0000313" key="2">
    <source>
        <dbReference type="EMBL" id="MDQ1029706.1"/>
    </source>
</evidence>
<protein>
    <submittedName>
        <fullName evidence="2">Prevent-host-death family protein</fullName>
    </submittedName>
</protein>
<dbReference type="EMBL" id="JAUSZI010000002">
    <property type="protein sequence ID" value="MDQ1029706.1"/>
    <property type="molecule type" value="Genomic_DNA"/>
</dbReference>
<gene>
    <name evidence="2" type="ORF">QF035_007288</name>
</gene>
<evidence type="ECO:0000256" key="1">
    <source>
        <dbReference type="ARBA" id="ARBA00009981"/>
    </source>
</evidence>
<keyword evidence="3" id="KW-1185">Reference proteome</keyword>
<organism evidence="2 3">
    <name type="scientific">Streptomyces umbrinus</name>
    <dbReference type="NCBI Taxonomy" id="67370"/>
    <lineage>
        <taxon>Bacteria</taxon>
        <taxon>Bacillati</taxon>
        <taxon>Actinomycetota</taxon>
        <taxon>Actinomycetes</taxon>
        <taxon>Kitasatosporales</taxon>
        <taxon>Streptomycetaceae</taxon>
        <taxon>Streptomyces</taxon>
        <taxon>Streptomyces phaeochromogenes group</taxon>
    </lineage>
</organism>
<dbReference type="Proteomes" id="UP001230328">
    <property type="component" value="Unassembled WGS sequence"/>
</dbReference>
<comment type="similarity">
    <text evidence="1">Belongs to the phD/YefM antitoxin family.</text>
</comment>
<comment type="caution">
    <text evidence="2">The sequence shown here is derived from an EMBL/GenBank/DDBJ whole genome shotgun (WGS) entry which is preliminary data.</text>
</comment>
<proteinExistence type="inferred from homology"/>
<dbReference type="SUPFAM" id="SSF143120">
    <property type="entry name" value="YefM-like"/>
    <property type="match status" value="1"/>
</dbReference>